<organism evidence="2 3">
    <name type="scientific">Macrosiphum euphorbiae</name>
    <name type="common">potato aphid</name>
    <dbReference type="NCBI Taxonomy" id="13131"/>
    <lineage>
        <taxon>Eukaryota</taxon>
        <taxon>Metazoa</taxon>
        <taxon>Ecdysozoa</taxon>
        <taxon>Arthropoda</taxon>
        <taxon>Hexapoda</taxon>
        <taxon>Insecta</taxon>
        <taxon>Pterygota</taxon>
        <taxon>Neoptera</taxon>
        <taxon>Paraneoptera</taxon>
        <taxon>Hemiptera</taxon>
        <taxon>Sternorrhyncha</taxon>
        <taxon>Aphidomorpha</taxon>
        <taxon>Aphidoidea</taxon>
        <taxon>Aphididae</taxon>
        <taxon>Macrosiphini</taxon>
        <taxon>Macrosiphum</taxon>
    </lineage>
</organism>
<evidence type="ECO:0000313" key="3">
    <source>
        <dbReference type="Proteomes" id="UP001160148"/>
    </source>
</evidence>
<protein>
    <submittedName>
        <fullName evidence="2">Uncharacterized protein</fullName>
    </submittedName>
</protein>
<sequence>MDLHTDYFEESGIPLVQSFDVIDEEFPIFDDTISSADESQLAAVDESLRWIIDELPTFPNLEFLVNDFISETEDTVTSYYDTDPPHLQTTDEVQTNTETLPTAEPPVEILTDTQNLDIPHNYNTRRACYKKQISNLFAQEKELLNRLKKNQQRPKPKEAPTPHGQWLHTKDWVHIHLLRFDIPIKKVPNYNPLMKPHRTRKARSKKPSTTSH</sequence>
<reference evidence="2 3" key="1">
    <citation type="submission" date="2023-01" db="EMBL/GenBank/DDBJ databases">
        <authorList>
            <person name="Whitehead M."/>
        </authorList>
    </citation>
    <scope>NUCLEOTIDE SEQUENCE [LARGE SCALE GENOMIC DNA]</scope>
</reference>
<feature type="compositionally biased region" description="Basic residues" evidence="1">
    <location>
        <begin position="195"/>
        <end position="206"/>
    </location>
</feature>
<dbReference type="AlphaFoldDB" id="A0AAV0WEN6"/>
<name>A0AAV0WEN6_9HEMI</name>
<accession>A0AAV0WEN6</accession>
<proteinExistence type="predicted"/>
<dbReference type="Proteomes" id="UP001160148">
    <property type="component" value="Unassembled WGS sequence"/>
</dbReference>
<feature type="region of interest" description="Disordered" evidence="1">
    <location>
        <begin position="189"/>
        <end position="212"/>
    </location>
</feature>
<keyword evidence="3" id="KW-1185">Reference proteome</keyword>
<gene>
    <name evidence="2" type="ORF">MEUPH1_LOCUS10350</name>
</gene>
<comment type="caution">
    <text evidence="2">The sequence shown here is derived from an EMBL/GenBank/DDBJ whole genome shotgun (WGS) entry which is preliminary data.</text>
</comment>
<evidence type="ECO:0000313" key="2">
    <source>
        <dbReference type="EMBL" id="CAI6354335.1"/>
    </source>
</evidence>
<evidence type="ECO:0000256" key="1">
    <source>
        <dbReference type="SAM" id="MobiDB-lite"/>
    </source>
</evidence>
<dbReference type="EMBL" id="CARXXK010000002">
    <property type="protein sequence ID" value="CAI6354335.1"/>
    <property type="molecule type" value="Genomic_DNA"/>
</dbReference>